<evidence type="ECO:0000256" key="1">
    <source>
        <dbReference type="ARBA" id="ARBA00007592"/>
    </source>
</evidence>
<comment type="caution">
    <text evidence="3">The sequence shown here is derived from an EMBL/GenBank/DDBJ whole genome shotgun (WGS) entry which is preliminary data.</text>
</comment>
<dbReference type="PANTHER" id="PTHR12128:SF66">
    <property type="entry name" value="4-HYDROXY-2-OXOGLUTARATE ALDOLASE, MITOCHONDRIAL"/>
    <property type="match status" value="1"/>
</dbReference>
<protein>
    <submittedName>
        <fullName evidence="3">Dihydrodipicolinate synthase family protein</fullName>
    </submittedName>
</protein>
<dbReference type="EMBL" id="WHOD01000087">
    <property type="protein sequence ID" value="NOU96101.1"/>
    <property type="molecule type" value="Genomic_DNA"/>
</dbReference>
<accession>A0A972GSK8</accession>
<proteinExistence type="inferred from homology"/>
<dbReference type="AlphaFoldDB" id="A0A972GSK8"/>
<comment type="similarity">
    <text evidence="1">Belongs to the DapA family.</text>
</comment>
<dbReference type="Gene3D" id="3.20.20.70">
    <property type="entry name" value="Aldolase class I"/>
    <property type="match status" value="1"/>
</dbReference>
<sequence length="313" mass="34803">MKQTIVNGVWPTMLTPFTKTGALDEHGLEQLVDWYIDQGVHGLFAVCNSSEMFKLSLEERVRVAEITVQRAAGRVPVIASGHTSERLEDQIEEITRISATGIDAFVLLSNRPAAENESESIWKSNVERLLEAVPDMPFGLYECPVPYKRLMNPALLQWCESTGRFLFLKDTCCNLDEIKARLDTLKGTGLQLFNANAATLLESLKLGAAGFSGVMANHHPALYVWLLENWRTQPEAAERLQNFLGVASGIEGLYYPVDAKYSLQLAGLPVTLTTRVKDAAGFQPHQQIMVEQLKKYSDELFEGLLSKKNASSL</sequence>
<dbReference type="CDD" id="cd00408">
    <property type="entry name" value="DHDPS-like"/>
    <property type="match status" value="1"/>
</dbReference>
<keyword evidence="2" id="KW-0456">Lyase</keyword>
<dbReference type="InterPro" id="IPR002220">
    <property type="entry name" value="DapA-like"/>
</dbReference>
<dbReference type="SMART" id="SM01130">
    <property type="entry name" value="DHDPS"/>
    <property type="match status" value="1"/>
</dbReference>
<dbReference type="SUPFAM" id="SSF51569">
    <property type="entry name" value="Aldolase"/>
    <property type="match status" value="1"/>
</dbReference>
<dbReference type="RefSeq" id="WP_171654318.1">
    <property type="nucleotide sequence ID" value="NZ_WHOD01000087.1"/>
</dbReference>
<dbReference type="InterPro" id="IPR013785">
    <property type="entry name" value="Aldolase_TIM"/>
</dbReference>
<evidence type="ECO:0000313" key="3">
    <source>
        <dbReference type="EMBL" id="NOU96101.1"/>
    </source>
</evidence>
<gene>
    <name evidence="3" type="ORF">GC093_23165</name>
</gene>
<evidence type="ECO:0000313" key="4">
    <source>
        <dbReference type="Proteomes" id="UP000641588"/>
    </source>
</evidence>
<reference evidence="3" key="1">
    <citation type="submission" date="2019-10" db="EMBL/GenBank/DDBJ databases">
        <title>Description of Paenibacillus glebae sp. nov.</title>
        <authorList>
            <person name="Carlier A."/>
            <person name="Qi S."/>
        </authorList>
    </citation>
    <scope>NUCLEOTIDE SEQUENCE</scope>
    <source>
        <strain evidence="3">LMG 31456</strain>
    </source>
</reference>
<keyword evidence="4" id="KW-1185">Reference proteome</keyword>
<dbReference type="GO" id="GO:0008840">
    <property type="term" value="F:4-hydroxy-tetrahydrodipicolinate synthase activity"/>
    <property type="evidence" value="ECO:0007669"/>
    <property type="project" value="TreeGrafter"/>
</dbReference>
<dbReference type="Proteomes" id="UP000641588">
    <property type="component" value="Unassembled WGS sequence"/>
</dbReference>
<name>A0A972GSK8_9BACL</name>
<evidence type="ECO:0000256" key="2">
    <source>
        <dbReference type="ARBA" id="ARBA00023239"/>
    </source>
</evidence>
<organism evidence="3 4">
    <name type="scientific">Paenibacillus foliorum</name>
    <dbReference type="NCBI Taxonomy" id="2654974"/>
    <lineage>
        <taxon>Bacteria</taxon>
        <taxon>Bacillati</taxon>
        <taxon>Bacillota</taxon>
        <taxon>Bacilli</taxon>
        <taxon>Bacillales</taxon>
        <taxon>Paenibacillaceae</taxon>
        <taxon>Paenibacillus</taxon>
    </lineage>
</organism>
<dbReference type="Pfam" id="PF00701">
    <property type="entry name" value="DHDPS"/>
    <property type="match status" value="1"/>
</dbReference>
<dbReference type="PANTHER" id="PTHR12128">
    <property type="entry name" value="DIHYDRODIPICOLINATE SYNTHASE"/>
    <property type="match status" value="1"/>
</dbReference>